<dbReference type="SMART" id="SM00060">
    <property type="entry name" value="FN3"/>
    <property type="match status" value="3"/>
</dbReference>
<accession>A0A1I2WQX2</accession>
<keyword evidence="4" id="KW-1185">Reference proteome</keyword>
<reference evidence="4" key="1">
    <citation type="submission" date="2016-10" db="EMBL/GenBank/DDBJ databases">
        <authorList>
            <person name="Varghese N."/>
            <person name="Submissions S."/>
        </authorList>
    </citation>
    <scope>NUCLEOTIDE SEQUENCE [LARGE SCALE GENOMIC DNA]</scope>
    <source>
        <strain evidence="4">DSM 19315</strain>
    </source>
</reference>
<dbReference type="InterPro" id="IPR013783">
    <property type="entry name" value="Ig-like_fold"/>
</dbReference>
<keyword evidence="1" id="KW-0677">Repeat</keyword>
<sequence>FVVNDGTSTSSWLYGLKPGTTYHLAVYEYNGDGTETFYLTDPYLAGSRATLFPPTVQSGSLTFDNITGSGMRVNWVGGNGNGRILVARADNPVEVEPQDFVNYNAWAGVFGSTSTAYDIGTSEHKVLFMGNGTSSAITGLDPNRTYHFAIFEYSGNVAKQYLRPGSKASQKTASTPTAAANSLNYSNIDGNRFYYFFNVGNGARRIVIAKEGSPVTAIPEDGLSYTHSTTFGSGTQIATDEFVVYNGTSNQSWLYGLKPGTTYHLAVYEYNGDGTNTFYLTDPYLAGSRATLDYPTKQSSNAFTSSRSNTSINISWTKGDGAQRILIGRKDGPVNVEPQDLTTYSTSATFGTSWSQIGTGNYGLYVGTGNNVNITNLEPGTNYYFALFEYNGNSAKLYLRPGYQFALETFGERPTVQVSNASYSNIDLNSFDVNFVKGDGSRRLVLAKAGSPVNAGPADFTPYIANNTFGQGNQIGSGNYVVYNDFGENFTLQGLDPAVTYYFAFFEYSLSLDGELYLSPAYTSTQSSKTIVDLGVSQIISPVSSCELSTQETVTVEISNYSDFPTDEFQVAYTLNDGEPIIENITGSNTIAGNGKLTYSFQAKVDLSVDGIYELKAYTIVEEDIDLNNDSLALSVENFPEMTTTISTDATICKGESILLEATGGVTYSWSNGAINPSNEVSPNETTTYSVIITDANGCAEEQSVTITVIDTIELGFLGTENYTSSYVYPEVGTIDSTFTFKVNYKDALGYFPADGFPKVILSSFLNTYELTMTEVDPSDQDVTNGKAFEASITGLSADATWSSQIVALNTNGCYEETINEEGVPLVSKRVLDMSIFADDILFSKDKPGIGEVFTITGRLNNNSDFPAGNFNVNIYHNLDLVTTIPVNGVEARSIETVDFDYSFDYPDRHEIKIFIDEEEVLEEENRLNNFAIRGYSLPEGIAVTAALNKDTYKLGETMYLTGSVKFLGTDVVNTAVSGAKVDITLSDGRTFTTYTNNKGVFSFGFKTPDTLGEFWITGIADEGRFTATFELGDSEGGGSGFTVIEPDEPILYPDLRTSISINYPEGRTYFLKGETITGVFKLLNAGDATSSEFIFKYSNCQGLDVSQFVESIQPGETIEYPFSSLSTVINTCNSIEQCKFEAFADALNSVVENVENNNKSNLSVNVLADLPDLTPYFTTSNYDSFDRTFYYTLEDGITFNVGASNQGGVDINDPFNVKVYVDGQVFKDTIINSLEVCGNVAISNLKLSFTDGEDHEVLIALDEPIGSGNVQEYSENNNSISRTIRLKQQKPDLRTDDYRLSVSPKMPLPGEDFNIIADYLNQGETSVQGSYLNRFTISETSVIRSEEVNGITPLERFGSDQSIITTSIASYGNDYVLFELDVENTIEEQRESNNSVQIPLCVDLVPSRDPNIFYNYSVWDGGFQVFTQQYLTAYIGNRGLFVPSNVKVHFYLDEVLISETTMDEVPTSFTGRGKYLKIPYIFTEAGTFRLKVVVDPDNEFIECNDDNNEYSNLITIENPGPDLIVLPKYISPTRLNPDIDEPINVFVSFDNIGSVPAGPFKVRLTVDDVPLGEDVQVEGLDAGLSSTVAITDAYSSSIGGFKTLKAYIDVDNEQDDGNTRNNFAERQIYVGDAPNLTFSSAELLNDCPENNTANTATFNIVNEGDVDVEAEVSFYHKIGEDLLDIKTEFILVKAKGSLSIDLEFQVLSNSYELFAKIANASPFEYDELDNTISLSYCNNQEEFFTVQTSVVGEGTVIKNPDDDKFNLGSTVSLNAVSAEGWRFSQWSGDISGNQNPYELTIDGNKTVIAEFTENFRIKLNKTNESCFEAADGRLEVDIFAGLPPYTIEWYKNGELLSESGTIISNLSAGIYEVRVTDSNSITLTEQVEIIVGDFQYPIVVIPTEVSVFLDGNGLGSLSIQEINDESFDNCGIKSKFFNDGLATLDFNCTDVGQTISVDFKVEDTNGNVSVKPFTVVVVDEVLPTITNMPANIEVSNDAGVCGAVVTWTEPSAADNCEIESFTSDFASGAVFPVGTTTVTYTATDKHNNTETASFTVKVNDSEIPTITNMPANIEV</sequence>
<evidence type="ECO:0000313" key="3">
    <source>
        <dbReference type="EMBL" id="SFH02776.1"/>
    </source>
</evidence>
<feature type="domain" description="HYR" evidence="2">
    <location>
        <begin position="1979"/>
        <end position="2061"/>
    </location>
</feature>
<dbReference type="PROSITE" id="PS50825">
    <property type="entry name" value="HYR"/>
    <property type="match status" value="1"/>
</dbReference>
<dbReference type="PANTHER" id="PTHR24273:SF32">
    <property type="entry name" value="HYALIN"/>
    <property type="match status" value="1"/>
</dbReference>
<dbReference type="Pfam" id="PF13573">
    <property type="entry name" value="SprB"/>
    <property type="match status" value="1"/>
</dbReference>
<evidence type="ECO:0000256" key="1">
    <source>
        <dbReference type="ARBA" id="ARBA00022737"/>
    </source>
</evidence>
<dbReference type="InterPro" id="IPR003961">
    <property type="entry name" value="FN3_dom"/>
</dbReference>
<protein>
    <submittedName>
        <fullName evidence="3">SprB repeat-containing protein</fullName>
    </submittedName>
</protein>
<dbReference type="InterPro" id="IPR011635">
    <property type="entry name" value="CARDB"/>
</dbReference>
<feature type="non-terminal residue" evidence="3">
    <location>
        <position position="2076"/>
    </location>
</feature>
<dbReference type="RefSeq" id="WP_177188505.1">
    <property type="nucleotide sequence ID" value="NZ_FOPC01000013.1"/>
</dbReference>
<feature type="non-terminal residue" evidence="3">
    <location>
        <position position="1"/>
    </location>
</feature>
<dbReference type="Proteomes" id="UP000199642">
    <property type="component" value="Unassembled WGS sequence"/>
</dbReference>
<proteinExistence type="predicted"/>
<dbReference type="InterPro" id="IPR044060">
    <property type="entry name" value="Bacterial_rp_domain"/>
</dbReference>
<gene>
    <name evidence="3" type="ORF">SAMN04487988_113101</name>
</gene>
<dbReference type="PANTHER" id="PTHR24273">
    <property type="entry name" value="FI04643P-RELATED"/>
    <property type="match status" value="1"/>
</dbReference>
<dbReference type="Pfam" id="PF18998">
    <property type="entry name" value="Flg_new_2"/>
    <property type="match status" value="1"/>
</dbReference>
<dbReference type="Pfam" id="PF02494">
    <property type="entry name" value="HYR"/>
    <property type="match status" value="1"/>
</dbReference>
<dbReference type="EMBL" id="FOPC01000013">
    <property type="protein sequence ID" value="SFH02776.1"/>
    <property type="molecule type" value="Genomic_DNA"/>
</dbReference>
<evidence type="ECO:0000259" key="2">
    <source>
        <dbReference type="PROSITE" id="PS50825"/>
    </source>
</evidence>
<dbReference type="InterPro" id="IPR025667">
    <property type="entry name" value="SprB_repeat"/>
</dbReference>
<dbReference type="Pfam" id="PF07705">
    <property type="entry name" value="CARDB"/>
    <property type="match status" value="4"/>
</dbReference>
<name>A0A1I2WQX2_9BACT</name>
<organism evidence="3 4">
    <name type="scientific">Algoriphagus hitonicola</name>
    <dbReference type="NCBI Taxonomy" id="435880"/>
    <lineage>
        <taxon>Bacteria</taxon>
        <taxon>Pseudomonadati</taxon>
        <taxon>Bacteroidota</taxon>
        <taxon>Cytophagia</taxon>
        <taxon>Cytophagales</taxon>
        <taxon>Cyclobacteriaceae</taxon>
        <taxon>Algoriphagus</taxon>
    </lineage>
</organism>
<evidence type="ECO:0000313" key="4">
    <source>
        <dbReference type="Proteomes" id="UP000199642"/>
    </source>
</evidence>
<dbReference type="InterPro" id="IPR003410">
    <property type="entry name" value="HYR_dom"/>
</dbReference>
<dbReference type="Gene3D" id="2.60.40.10">
    <property type="entry name" value="Immunoglobulins"/>
    <property type="match status" value="8"/>
</dbReference>